<dbReference type="Proteomes" id="UP001055439">
    <property type="component" value="Chromosome 5"/>
</dbReference>
<proteinExistence type="predicted"/>
<evidence type="ECO:0000313" key="1">
    <source>
        <dbReference type="EMBL" id="URE02190.1"/>
    </source>
</evidence>
<sequence>MGRLQSLFSPLKKLWIRLHSAHRKRRGIHILYEDVKSCPYEDVQVLWSMLVESRTPPTYRHIRLYIYIYI</sequence>
<organism evidence="1 2">
    <name type="scientific">Musa troglodytarum</name>
    <name type="common">fe'i banana</name>
    <dbReference type="NCBI Taxonomy" id="320322"/>
    <lineage>
        <taxon>Eukaryota</taxon>
        <taxon>Viridiplantae</taxon>
        <taxon>Streptophyta</taxon>
        <taxon>Embryophyta</taxon>
        <taxon>Tracheophyta</taxon>
        <taxon>Spermatophyta</taxon>
        <taxon>Magnoliopsida</taxon>
        <taxon>Liliopsida</taxon>
        <taxon>Zingiberales</taxon>
        <taxon>Musaceae</taxon>
        <taxon>Musa</taxon>
    </lineage>
</organism>
<dbReference type="PANTHER" id="PTHR33181">
    <property type="entry name" value="OS01G0778500 PROTEIN"/>
    <property type="match status" value="1"/>
</dbReference>
<keyword evidence="2" id="KW-1185">Reference proteome</keyword>
<accession>A0A9E7FUH2</accession>
<reference evidence="1" key="1">
    <citation type="submission" date="2022-05" db="EMBL/GenBank/DDBJ databases">
        <title>The Musa troglodytarum L. genome provides insights into the mechanism of non-climacteric behaviour and enrichment of carotenoids.</title>
        <authorList>
            <person name="Wang J."/>
        </authorList>
    </citation>
    <scope>NUCLEOTIDE SEQUENCE</scope>
    <source>
        <tissue evidence="1">Leaf</tissue>
    </source>
</reference>
<name>A0A9E7FUH2_9LILI</name>
<evidence type="ECO:0000313" key="2">
    <source>
        <dbReference type="Proteomes" id="UP001055439"/>
    </source>
</evidence>
<dbReference type="EMBL" id="CP097507">
    <property type="protein sequence ID" value="URE02190.1"/>
    <property type="molecule type" value="Genomic_DNA"/>
</dbReference>
<gene>
    <name evidence="1" type="ORF">MUK42_21263</name>
</gene>
<dbReference type="AlphaFoldDB" id="A0A9E7FUH2"/>
<protein>
    <submittedName>
        <fullName evidence="1">Uncharacterized protein</fullName>
    </submittedName>
</protein>
<dbReference type="PANTHER" id="PTHR33181:SF7">
    <property type="entry name" value="OS07G0572400 PROTEIN"/>
    <property type="match status" value="1"/>
</dbReference>
<dbReference type="OrthoDB" id="661559at2759"/>